<protein>
    <recommendedName>
        <fullName evidence="3">Nudix hydrolase domain-containing protein</fullName>
    </recommendedName>
</protein>
<dbReference type="AlphaFoldDB" id="A0A7R7I1J9"/>
<sequence>MRRIAAVAGILIRDGRLLLVRQRFAGREFSSLPGGKLEPGDVIDSEFVGLGVARERLATLPFPAMREPVLAYLDGAAQSFYSYVTGGDPTEARRTVPR</sequence>
<evidence type="ECO:0000313" key="1">
    <source>
        <dbReference type="EMBL" id="BCJ39128.1"/>
    </source>
</evidence>
<dbReference type="InterPro" id="IPR015797">
    <property type="entry name" value="NUDIX_hydrolase-like_dom_sf"/>
</dbReference>
<reference evidence="1 2" key="1">
    <citation type="submission" date="2020-08" db="EMBL/GenBank/DDBJ databases">
        <title>Whole genome shotgun sequence of Actinocatenispora thailandica NBRC 105041.</title>
        <authorList>
            <person name="Komaki H."/>
            <person name="Tamura T."/>
        </authorList>
    </citation>
    <scope>NUCLEOTIDE SEQUENCE [LARGE SCALE GENOMIC DNA]</scope>
    <source>
        <strain evidence="1 2">NBRC 105041</strain>
    </source>
</reference>
<dbReference type="SUPFAM" id="SSF55811">
    <property type="entry name" value="Nudix"/>
    <property type="match status" value="1"/>
</dbReference>
<evidence type="ECO:0000313" key="2">
    <source>
        <dbReference type="Proteomes" id="UP000611640"/>
    </source>
</evidence>
<dbReference type="EMBL" id="AP023355">
    <property type="protein sequence ID" value="BCJ39128.1"/>
    <property type="molecule type" value="Genomic_DNA"/>
</dbReference>
<dbReference type="KEGG" id="atl:Athai_66310"/>
<accession>A0A7R7I1J9</accession>
<organism evidence="1 2">
    <name type="scientific">Actinocatenispora thailandica</name>
    <dbReference type="NCBI Taxonomy" id="227318"/>
    <lineage>
        <taxon>Bacteria</taxon>
        <taxon>Bacillati</taxon>
        <taxon>Actinomycetota</taxon>
        <taxon>Actinomycetes</taxon>
        <taxon>Micromonosporales</taxon>
        <taxon>Micromonosporaceae</taxon>
        <taxon>Actinocatenispora</taxon>
    </lineage>
</organism>
<gene>
    <name evidence="1" type="ORF">Athai_66310</name>
</gene>
<dbReference type="Proteomes" id="UP000611640">
    <property type="component" value="Chromosome"/>
</dbReference>
<keyword evidence="2" id="KW-1185">Reference proteome</keyword>
<proteinExistence type="predicted"/>
<evidence type="ECO:0008006" key="3">
    <source>
        <dbReference type="Google" id="ProtNLM"/>
    </source>
</evidence>
<dbReference type="Gene3D" id="3.90.79.10">
    <property type="entry name" value="Nucleoside Triphosphate Pyrophosphohydrolase"/>
    <property type="match status" value="1"/>
</dbReference>
<name>A0A7R7I1J9_9ACTN</name>